<dbReference type="Proteomes" id="UP000018849">
    <property type="component" value="Unassembled WGS sequence"/>
</dbReference>
<comment type="caution">
    <text evidence="1">The sequence shown here is derived from an EMBL/GenBank/DDBJ whole genome shotgun (WGS) entry which is preliminary data.</text>
</comment>
<keyword evidence="1" id="KW-0808">Transferase</keyword>
<accession>A0A656JJY8</accession>
<sequence>MKLRGLYAITDSQLLTGKFLSYVEAALDGGVTLLQ</sequence>
<feature type="non-terminal residue" evidence="1">
    <location>
        <position position="35"/>
    </location>
</feature>
<evidence type="ECO:0000313" key="2">
    <source>
        <dbReference type="Proteomes" id="UP000018849"/>
    </source>
</evidence>
<evidence type="ECO:0000313" key="1">
    <source>
        <dbReference type="EMBL" id="EPN32373.1"/>
    </source>
</evidence>
<dbReference type="Gene3D" id="3.20.20.70">
    <property type="entry name" value="Aldolase class I"/>
    <property type="match status" value="1"/>
</dbReference>
<dbReference type="SUPFAM" id="SSF51391">
    <property type="entry name" value="Thiamin phosphate synthase"/>
    <property type="match status" value="1"/>
</dbReference>
<gene>
    <name evidence="1" type="primary">thiE</name>
    <name evidence="1" type="ORF">A245_44220</name>
</gene>
<dbReference type="InterPro" id="IPR036206">
    <property type="entry name" value="ThiamineP_synth_sf"/>
</dbReference>
<dbReference type="EMBL" id="AOKF01003745">
    <property type="protein sequence ID" value="EPN32373.1"/>
    <property type="molecule type" value="Genomic_DNA"/>
</dbReference>
<dbReference type="AlphaFoldDB" id="A0A656JJY8"/>
<reference evidence="1 2" key="1">
    <citation type="journal article" date="2013" name="PLoS Pathog.">
        <title>Genomic analysis of the Kiwifruit pathogen Pseudomonas syringae pv. actinidiae provides insight into the origins of an emergent plant disease.</title>
        <authorList>
            <person name="McCann H.C."/>
            <person name="Rikkerink E.H."/>
            <person name="Bertels F."/>
            <person name="Fiers M."/>
            <person name="Lu A."/>
            <person name="Rees-George J."/>
            <person name="Andersen M.T."/>
            <person name="Gleave A.P."/>
            <person name="Haubold B."/>
            <person name="Wohlers M.W."/>
            <person name="Guttman D.S."/>
            <person name="Wang P.W."/>
            <person name="Straub C."/>
            <person name="Vanneste J.L."/>
            <person name="Rainey P.B."/>
            <person name="Templeton M.D."/>
        </authorList>
    </citation>
    <scope>NUCLEOTIDE SEQUENCE [LARGE SCALE GENOMIC DNA]</scope>
    <source>
        <strain evidence="1 2">ICMP 19096</strain>
    </source>
</reference>
<name>A0A656JJY8_PSESF</name>
<dbReference type="GO" id="GO:0004789">
    <property type="term" value="F:thiamine-phosphate diphosphorylase activity"/>
    <property type="evidence" value="ECO:0007669"/>
    <property type="project" value="UniProtKB-EC"/>
</dbReference>
<organism evidence="1 2">
    <name type="scientific">Pseudomonas syringae pv. actinidiae ICMP 19096</name>
    <dbReference type="NCBI Taxonomy" id="1194405"/>
    <lineage>
        <taxon>Bacteria</taxon>
        <taxon>Pseudomonadati</taxon>
        <taxon>Pseudomonadota</taxon>
        <taxon>Gammaproteobacteria</taxon>
        <taxon>Pseudomonadales</taxon>
        <taxon>Pseudomonadaceae</taxon>
        <taxon>Pseudomonas</taxon>
        <taxon>Pseudomonas syringae</taxon>
    </lineage>
</organism>
<dbReference type="EC" id="2.5.1.3" evidence="1"/>
<protein>
    <submittedName>
        <fullName evidence="1">Thiamine-phosphate pyrophosphorylase</fullName>
        <ecNumber evidence="1">2.5.1.3</ecNumber>
    </submittedName>
</protein>
<proteinExistence type="predicted"/>
<dbReference type="InterPro" id="IPR013785">
    <property type="entry name" value="Aldolase_TIM"/>
</dbReference>